<gene>
    <name evidence="1" type="ORF">Lspi_2775</name>
</gene>
<dbReference type="Pfam" id="PF07366">
    <property type="entry name" value="SnoaL"/>
    <property type="match status" value="1"/>
</dbReference>
<evidence type="ECO:0000313" key="2">
    <source>
        <dbReference type="Proteomes" id="UP000054877"/>
    </source>
</evidence>
<dbReference type="RefSeq" id="WP_058484688.1">
    <property type="nucleotide sequence ID" value="NZ_CAAAII010000012.1"/>
</dbReference>
<dbReference type="Proteomes" id="UP000054877">
    <property type="component" value="Unassembled WGS sequence"/>
</dbReference>
<protein>
    <submittedName>
        <fullName evidence="1">SnoaL-like polyketide cyclase</fullName>
    </submittedName>
</protein>
<dbReference type="InterPro" id="IPR009959">
    <property type="entry name" value="Cyclase_SnoaL-like"/>
</dbReference>
<dbReference type="PANTHER" id="PTHR38436:SF1">
    <property type="entry name" value="ESTER CYCLASE"/>
    <property type="match status" value="1"/>
</dbReference>
<accession>A0A0W0YX37</accession>
<dbReference type="STRING" id="452.Lspi_2775"/>
<proteinExistence type="predicted"/>
<name>A0A0W0YX37_LEGSP</name>
<dbReference type="OrthoDB" id="129343at2"/>
<keyword evidence="2" id="KW-1185">Reference proteome</keyword>
<organism evidence="1 2">
    <name type="scientific">Legionella spiritensis</name>
    <dbReference type="NCBI Taxonomy" id="452"/>
    <lineage>
        <taxon>Bacteria</taxon>
        <taxon>Pseudomonadati</taxon>
        <taxon>Pseudomonadota</taxon>
        <taxon>Gammaproteobacteria</taxon>
        <taxon>Legionellales</taxon>
        <taxon>Legionellaceae</taxon>
        <taxon>Legionella</taxon>
    </lineage>
</organism>
<dbReference type="PATRIC" id="fig|452.5.peg.3072"/>
<dbReference type="InterPro" id="IPR032710">
    <property type="entry name" value="NTF2-like_dom_sf"/>
</dbReference>
<comment type="caution">
    <text evidence="1">The sequence shown here is derived from an EMBL/GenBank/DDBJ whole genome shotgun (WGS) entry which is preliminary data.</text>
</comment>
<evidence type="ECO:0000313" key="1">
    <source>
        <dbReference type="EMBL" id="KTD61155.1"/>
    </source>
</evidence>
<dbReference type="PANTHER" id="PTHR38436">
    <property type="entry name" value="POLYKETIDE CYCLASE SNOAL-LIKE DOMAIN"/>
    <property type="match status" value="1"/>
</dbReference>
<sequence length="136" mass="16074">MTNLEIIRQFQYALWDEKNLNVIDTFFDREALIHSPVASTQGTERMKEIIRQWYTGFPDLKVFWDDFICEEDKVVSRWHAEGVHQGDFSGYPPSNHTIHYSGVTIYQLRHGKIRQYWAFVDMQTIWKQLTGSTITG</sequence>
<dbReference type="AlphaFoldDB" id="A0A0W0YX37"/>
<dbReference type="SUPFAM" id="SSF54427">
    <property type="entry name" value="NTF2-like"/>
    <property type="match status" value="1"/>
</dbReference>
<dbReference type="GO" id="GO:0030638">
    <property type="term" value="P:polyketide metabolic process"/>
    <property type="evidence" value="ECO:0007669"/>
    <property type="project" value="InterPro"/>
</dbReference>
<dbReference type="EMBL" id="LNYX01000034">
    <property type="protein sequence ID" value="KTD61155.1"/>
    <property type="molecule type" value="Genomic_DNA"/>
</dbReference>
<reference evidence="1 2" key="1">
    <citation type="submission" date="2015-11" db="EMBL/GenBank/DDBJ databases">
        <title>Genomic analysis of 38 Legionella species identifies large and diverse effector repertoires.</title>
        <authorList>
            <person name="Burstein D."/>
            <person name="Amaro F."/>
            <person name="Zusman T."/>
            <person name="Lifshitz Z."/>
            <person name="Cohen O."/>
            <person name="Gilbert J.A."/>
            <person name="Pupko T."/>
            <person name="Shuman H.A."/>
            <person name="Segal G."/>
        </authorList>
    </citation>
    <scope>NUCLEOTIDE SEQUENCE [LARGE SCALE GENOMIC DNA]</scope>
    <source>
        <strain evidence="1 2">Mt.St.Helens-9</strain>
    </source>
</reference>
<dbReference type="Gene3D" id="3.10.450.50">
    <property type="match status" value="1"/>
</dbReference>